<organism evidence="2 3">
    <name type="scientific">Chloropicon roscoffensis</name>
    <dbReference type="NCBI Taxonomy" id="1461544"/>
    <lineage>
        <taxon>Eukaryota</taxon>
        <taxon>Viridiplantae</taxon>
        <taxon>Chlorophyta</taxon>
        <taxon>Chloropicophyceae</taxon>
        <taxon>Chloropicales</taxon>
        <taxon>Chloropicaceae</taxon>
        <taxon>Chloropicon</taxon>
    </lineage>
</organism>
<name>A0AAX4NZY6_9CHLO</name>
<dbReference type="PANTHER" id="PTHR17630">
    <property type="entry name" value="DIENELACTONE HYDROLASE"/>
    <property type="match status" value="1"/>
</dbReference>
<dbReference type="GO" id="GO:0016787">
    <property type="term" value="F:hydrolase activity"/>
    <property type="evidence" value="ECO:0007669"/>
    <property type="project" value="UniProtKB-KW"/>
</dbReference>
<dbReference type="InterPro" id="IPR002925">
    <property type="entry name" value="Dienelactn_hydro"/>
</dbReference>
<dbReference type="Proteomes" id="UP001472866">
    <property type="component" value="Chromosome 02"/>
</dbReference>
<reference evidence="2 3" key="1">
    <citation type="submission" date="2024-03" db="EMBL/GenBank/DDBJ databases">
        <title>Complete genome sequence of the green alga Chloropicon roscoffensis RCC1871.</title>
        <authorList>
            <person name="Lemieux C."/>
            <person name="Pombert J.-F."/>
            <person name="Otis C."/>
            <person name="Turmel M."/>
        </authorList>
    </citation>
    <scope>NUCLEOTIDE SEQUENCE [LARGE SCALE GENOMIC DNA]</scope>
    <source>
        <strain evidence="2 3">RCC1871</strain>
    </source>
</reference>
<dbReference type="InterPro" id="IPR029058">
    <property type="entry name" value="AB_hydrolase_fold"/>
</dbReference>
<accession>A0AAX4NZY6</accession>
<gene>
    <name evidence="2" type="ORF">HKI87_02g10730</name>
</gene>
<sequence>MTTVTPCAAKASLAPCPLCPQGSLPASAAHEAYSPKGEQKQLGGTSAYVVGDARFGSAIVVAHDVFGGDWGLHKQVCDMLAEGGHLVVMPYFFTSAPYSIEPFYAGNIVPQGKEWLSEFDWAHCSKILEPVHTFLDEAGITRVGAIGYCWGAWVVAKMTQDPSKCHAGVWAHPSCQVDRELYGGVSEKELAAAIRSPTLVLPSRHEPAFYSDGSLEGVASGNGVAWETVKFGDQSHGWMTRSAGWLGKYYEAGSDQIKAAVGVQRAVNASLGFYAKHLPY</sequence>
<dbReference type="Gene3D" id="3.40.50.1820">
    <property type="entry name" value="alpha/beta hydrolase"/>
    <property type="match status" value="1"/>
</dbReference>
<keyword evidence="2" id="KW-0378">Hydrolase</keyword>
<protein>
    <submittedName>
        <fullName evidence="2">Dienelactone hydrolase</fullName>
    </submittedName>
</protein>
<dbReference type="EMBL" id="CP151502">
    <property type="protein sequence ID" value="WZN59547.1"/>
    <property type="molecule type" value="Genomic_DNA"/>
</dbReference>
<proteinExistence type="predicted"/>
<keyword evidence="3" id="KW-1185">Reference proteome</keyword>
<evidence type="ECO:0000259" key="1">
    <source>
        <dbReference type="Pfam" id="PF01738"/>
    </source>
</evidence>
<feature type="domain" description="Dienelactone hydrolase" evidence="1">
    <location>
        <begin position="47"/>
        <end position="247"/>
    </location>
</feature>
<dbReference type="Pfam" id="PF01738">
    <property type="entry name" value="DLH"/>
    <property type="match status" value="1"/>
</dbReference>
<dbReference type="SUPFAM" id="SSF53474">
    <property type="entry name" value="alpha/beta-Hydrolases"/>
    <property type="match status" value="1"/>
</dbReference>
<evidence type="ECO:0000313" key="2">
    <source>
        <dbReference type="EMBL" id="WZN59547.1"/>
    </source>
</evidence>
<dbReference type="PANTHER" id="PTHR17630:SF44">
    <property type="entry name" value="PROTEIN AIM2"/>
    <property type="match status" value="1"/>
</dbReference>
<dbReference type="AlphaFoldDB" id="A0AAX4NZY6"/>
<evidence type="ECO:0000313" key="3">
    <source>
        <dbReference type="Proteomes" id="UP001472866"/>
    </source>
</evidence>